<comment type="caution">
    <text evidence="1">The sequence shown here is derived from an EMBL/GenBank/DDBJ whole genome shotgun (WGS) entry which is preliminary data.</text>
</comment>
<evidence type="ECO:0000313" key="1">
    <source>
        <dbReference type="EMBL" id="TWJ33527.1"/>
    </source>
</evidence>
<evidence type="ECO:0000313" key="2">
    <source>
        <dbReference type="Proteomes" id="UP000319449"/>
    </source>
</evidence>
<dbReference type="Proteomes" id="UP000319449">
    <property type="component" value="Unassembled WGS sequence"/>
</dbReference>
<accession>A0A562WT10</accession>
<name>A0A562WT10_9BACT</name>
<dbReference type="OrthoDB" id="5398525at2"/>
<dbReference type="AlphaFoldDB" id="A0A562WT10"/>
<proteinExistence type="predicted"/>
<dbReference type="EMBL" id="VLLN01000001">
    <property type="protein sequence ID" value="TWJ33527.1"/>
    <property type="molecule type" value="Genomic_DNA"/>
</dbReference>
<protein>
    <submittedName>
        <fullName evidence="1">Uncharacterized protein</fullName>
    </submittedName>
</protein>
<dbReference type="RefSeq" id="WP_145017172.1">
    <property type="nucleotide sequence ID" value="NZ_VLLN01000001.1"/>
</dbReference>
<organism evidence="1 2">
    <name type="scientific">Geobacter argillaceus</name>
    <dbReference type="NCBI Taxonomy" id="345631"/>
    <lineage>
        <taxon>Bacteria</taxon>
        <taxon>Pseudomonadati</taxon>
        <taxon>Thermodesulfobacteriota</taxon>
        <taxon>Desulfuromonadia</taxon>
        <taxon>Geobacterales</taxon>
        <taxon>Geobacteraceae</taxon>
        <taxon>Geobacter</taxon>
    </lineage>
</organism>
<sequence length="70" mass="7902">MKGFGRKGIKAESVDERCDTKVWSGACEKNDYTDSSDKYLCVACGTIKNLDHEVRHEVFPLVRGDYDNLS</sequence>
<reference evidence="1 2" key="1">
    <citation type="submission" date="2019-07" db="EMBL/GenBank/DDBJ databases">
        <title>Genomic Encyclopedia of Archaeal and Bacterial Type Strains, Phase II (KMG-II): from individual species to whole genera.</title>
        <authorList>
            <person name="Goeker M."/>
        </authorList>
    </citation>
    <scope>NUCLEOTIDE SEQUENCE [LARGE SCALE GENOMIC DNA]</scope>
    <source>
        <strain evidence="1 2">ATCC BAA-1139</strain>
    </source>
</reference>
<gene>
    <name evidence="1" type="ORF">JN12_00201</name>
</gene>
<keyword evidence="2" id="KW-1185">Reference proteome</keyword>